<dbReference type="EMBL" id="JBGMDY010000005">
    <property type="protein sequence ID" value="KAL2335068.1"/>
    <property type="molecule type" value="Genomic_DNA"/>
</dbReference>
<evidence type="ECO:0000256" key="1">
    <source>
        <dbReference type="SAM" id="Phobius"/>
    </source>
</evidence>
<dbReference type="Proteomes" id="UP001603857">
    <property type="component" value="Unassembled WGS sequence"/>
</dbReference>
<dbReference type="AlphaFoldDB" id="A0ABD1MGX9"/>
<sequence length="120" mass="13809">MQLYNTGSTATTKYKYMEQRKSNQLPCSQFQILTQLSIIILGYQIVEVFLLLSICYVIGMWIEGNIKQLGGVREHDGWHLMCGERDRKLFLYIREERSTRGMQELGNGGKAMALVRLISS</sequence>
<feature type="transmembrane region" description="Helical" evidence="1">
    <location>
        <begin position="38"/>
        <end position="59"/>
    </location>
</feature>
<keyword evidence="1" id="KW-0472">Membrane</keyword>
<comment type="caution">
    <text evidence="2">The sequence shown here is derived from an EMBL/GenBank/DDBJ whole genome shotgun (WGS) entry which is preliminary data.</text>
</comment>
<protein>
    <recommendedName>
        <fullName evidence="4">Transmembrane protein</fullName>
    </recommendedName>
</protein>
<keyword evidence="1" id="KW-0812">Transmembrane</keyword>
<proteinExistence type="predicted"/>
<name>A0ABD1MGX9_9FABA</name>
<gene>
    <name evidence="2" type="ORF">Fmac_016281</name>
</gene>
<evidence type="ECO:0000313" key="2">
    <source>
        <dbReference type="EMBL" id="KAL2335068.1"/>
    </source>
</evidence>
<keyword evidence="3" id="KW-1185">Reference proteome</keyword>
<reference evidence="2 3" key="1">
    <citation type="submission" date="2024-08" db="EMBL/GenBank/DDBJ databases">
        <title>Insights into the chromosomal genome structure of Flemingia macrophylla.</title>
        <authorList>
            <person name="Ding Y."/>
            <person name="Zhao Y."/>
            <person name="Bi W."/>
            <person name="Wu M."/>
            <person name="Zhao G."/>
            <person name="Gong Y."/>
            <person name="Li W."/>
            <person name="Zhang P."/>
        </authorList>
    </citation>
    <scope>NUCLEOTIDE SEQUENCE [LARGE SCALE GENOMIC DNA]</scope>
    <source>
        <strain evidence="2">DYQJB</strain>
        <tissue evidence="2">Leaf</tissue>
    </source>
</reference>
<evidence type="ECO:0008006" key="4">
    <source>
        <dbReference type="Google" id="ProtNLM"/>
    </source>
</evidence>
<evidence type="ECO:0000313" key="3">
    <source>
        <dbReference type="Proteomes" id="UP001603857"/>
    </source>
</evidence>
<keyword evidence="1" id="KW-1133">Transmembrane helix</keyword>
<organism evidence="2 3">
    <name type="scientific">Flemingia macrophylla</name>
    <dbReference type="NCBI Taxonomy" id="520843"/>
    <lineage>
        <taxon>Eukaryota</taxon>
        <taxon>Viridiplantae</taxon>
        <taxon>Streptophyta</taxon>
        <taxon>Embryophyta</taxon>
        <taxon>Tracheophyta</taxon>
        <taxon>Spermatophyta</taxon>
        <taxon>Magnoliopsida</taxon>
        <taxon>eudicotyledons</taxon>
        <taxon>Gunneridae</taxon>
        <taxon>Pentapetalae</taxon>
        <taxon>rosids</taxon>
        <taxon>fabids</taxon>
        <taxon>Fabales</taxon>
        <taxon>Fabaceae</taxon>
        <taxon>Papilionoideae</taxon>
        <taxon>50 kb inversion clade</taxon>
        <taxon>NPAAA clade</taxon>
        <taxon>indigoferoid/millettioid clade</taxon>
        <taxon>Phaseoleae</taxon>
        <taxon>Flemingia</taxon>
    </lineage>
</organism>
<accession>A0ABD1MGX9</accession>